<name>A0A1E3L8N3_9BACL</name>
<dbReference type="EMBL" id="MDER01000025">
    <property type="protein sequence ID" value="ODP30053.1"/>
    <property type="molecule type" value="Genomic_DNA"/>
</dbReference>
<evidence type="ECO:0000313" key="2">
    <source>
        <dbReference type="EMBL" id="ODP30053.1"/>
    </source>
</evidence>
<proteinExistence type="predicted"/>
<feature type="chain" id="PRO_5009131444" evidence="1">
    <location>
        <begin position="26"/>
        <end position="183"/>
    </location>
</feature>
<comment type="caution">
    <text evidence="2">The sequence shown here is derived from an EMBL/GenBank/DDBJ whole genome shotgun (WGS) entry which is preliminary data.</text>
</comment>
<dbReference type="RefSeq" id="WP_069325976.1">
    <property type="nucleotide sequence ID" value="NZ_MDER01000025.1"/>
</dbReference>
<evidence type="ECO:0000256" key="1">
    <source>
        <dbReference type="SAM" id="SignalP"/>
    </source>
</evidence>
<feature type="signal peptide" evidence="1">
    <location>
        <begin position="1"/>
        <end position="25"/>
    </location>
</feature>
<keyword evidence="1" id="KW-0732">Signal</keyword>
<reference evidence="2 3" key="1">
    <citation type="submission" date="2016-08" db="EMBL/GenBank/DDBJ databases">
        <title>Genome sequencing of Paenibacillus sp. TI45-13ar, isolated from Korean traditional nuruk.</title>
        <authorList>
            <person name="Kim S.-J."/>
        </authorList>
    </citation>
    <scope>NUCLEOTIDE SEQUENCE [LARGE SCALE GENOMIC DNA]</scope>
    <source>
        <strain evidence="2 3">TI45-13ar</strain>
    </source>
</reference>
<dbReference type="Proteomes" id="UP000094578">
    <property type="component" value="Unassembled WGS sequence"/>
</dbReference>
<accession>A0A1E3L8N3</accession>
<protein>
    <submittedName>
        <fullName evidence="2">Uncharacterized protein</fullName>
    </submittedName>
</protein>
<evidence type="ECO:0000313" key="3">
    <source>
        <dbReference type="Proteomes" id="UP000094578"/>
    </source>
</evidence>
<sequence length="183" mass="20960">MNSMSKVFAAFLAVALLYVFPTMQAAERQDDLSQMMVYNAVVQFTDAVRTKGYVTPTMYNDFTREMNATGNQYTIQLEHLHKTYHPEYTDPANPNTFENKFTTVYEGYYENAILPVLYPENSMAKDDPSRQYRLQNGDYFTVKVESTNRTMAAILRGMLGIEGNQNRSAVLARYGGMVLNEDY</sequence>
<keyword evidence="3" id="KW-1185">Reference proteome</keyword>
<gene>
    <name evidence="2" type="ORF">PTI45_00506</name>
</gene>
<organism evidence="2 3">
    <name type="scientific">Paenibacillus nuruki</name>
    <dbReference type="NCBI Taxonomy" id="1886670"/>
    <lineage>
        <taxon>Bacteria</taxon>
        <taxon>Bacillati</taxon>
        <taxon>Bacillota</taxon>
        <taxon>Bacilli</taxon>
        <taxon>Bacillales</taxon>
        <taxon>Paenibacillaceae</taxon>
        <taxon>Paenibacillus</taxon>
    </lineage>
</organism>
<dbReference type="AlphaFoldDB" id="A0A1E3L8N3"/>
<dbReference type="STRING" id="1886670.PTI45_00506"/>